<reference evidence="2 3" key="2">
    <citation type="submission" date="2014-09" db="EMBL/GenBank/DDBJ databases">
        <authorList>
            <consortium name="NBRP consortium"/>
            <person name="Sawabe T."/>
            <person name="Meirelles P."/>
            <person name="Nakanishi M."/>
            <person name="Sayaka M."/>
            <person name="Hattori M."/>
            <person name="Ohkuma M."/>
        </authorList>
    </citation>
    <scope>NUCLEOTIDE SEQUENCE [LARGE SCALE GENOMIC DNA]</scope>
    <source>
        <strain evidence="3">JCM19235</strain>
    </source>
</reference>
<accession>A0A090S4P3</accession>
<comment type="caution">
    <text evidence="2">The sequence shown here is derived from an EMBL/GenBank/DDBJ whole genome shotgun (WGS) entry which is preliminary data.</text>
</comment>
<proteinExistence type="predicted"/>
<keyword evidence="1" id="KW-0732">Signal</keyword>
<reference evidence="2 3" key="1">
    <citation type="submission" date="2014-09" db="EMBL/GenBank/DDBJ databases">
        <title>Vibrio maritimus JCM 19235. (C45) whole genome shotgun sequence.</title>
        <authorList>
            <person name="Sawabe T."/>
            <person name="Meirelles P."/>
            <person name="Nakanishi M."/>
            <person name="Sayaka M."/>
            <person name="Hattori M."/>
            <person name="Ohkuma M."/>
        </authorList>
    </citation>
    <scope>NUCLEOTIDE SEQUENCE [LARGE SCALE GENOMIC DNA]</scope>
    <source>
        <strain evidence="3">JCM19235</strain>
    </source>
</reference>
<keyword evidence="3" id="KW-1185">Reference proteome</keyword>
<feature type="chain" id="PRO_5001862974" evidence="1">
    <location>
        <begin position="20"/>
        <end position="121"/>
    </location>
</feature>
<protein>
    <submittedName>
        <fullName evidence="2">Uncharacterized protein</fullName>
    </submittedName>
</protein>
<dbReference type="AlphaFoldDB" id="A0A090S4P3"/>
<gene>
    <name evidence="2" type="ORF">JCM19235_1620</name>
</gene>
<dbReference type="EMBL" id="BBMR01000009">
    <property type="protein sequence ID" value="GAL21798.1"/>
    <property type="molecule type" value="Genomic_DNA"/>
</dbReference>
<evidence type="ECO:0000313" key="3">
    <source>
        <dbReference type="Proteomes" id="UP000029228"/>
    </source>
</evidence>
<sequence length="121" mass="13852">MKTLITATLCALAAMPVMANDPARQKVFDDFQRMTTCSGMALALEVKNMADVLEDGMLVIFPFIQQLEESTNRYASRNEFAAYYYGMEVQRKKDAVTEIINDGVIPHTEMLNKYRRECLVW</sequence>
<evidence type="ECO:0000313" key="2">
    <source>
        <dbReference type="EMBL" id="GAL21798.1"/>
    </source>
</evidence>
<organism evidence="2 3">
    <name type="scientific">Vibrio maritimus</name>
    <dbReference type="NCBI Taxonomy" id="990268"/>
    <lineage>
        <taxon>Bacteria</taxon>
        <taxon>Pseudomonadati</taxon>
        <taxon>Pseudomonadota</taxon>
        <taxon>Gammaproteobacteria</taxon>
        <taxon>Vibrionales</taxon>
        <taxon>Vibrionaceae</taxon>
        <taxon>Vibrio</taxon>
    </lineage>
</organism>
<dbReference type="Proteomes" id="UP000029228">
    <property type="component" value="Unassembled WGS sequence"/>
</dbReference>
<feature type="signal peptide" evidence="1">
    <location>
        <begin position="1"/>
        <end position="19"/>
    </location>
</feature>
<dbReference type="STRING" id="990268.JCM19235_1620"/>
<evidence type="ECO:0000256" key="1">
    <source>
        <dbReference type="SAM" id="SignalP"/>
    </source>
</evidence>
<name>A0A090S4P3_9VIBR</name>